<feature type="compositionally biased region" description="Basic and acidic residues" evidence="1">
    <location>
        <begin position="107"/>
        <end position="119"/>
    </location>
</feature>
<sequence>MCQNWPLEGSKLLLSDSDSSTQPPKFTVNVDTVKIVSIGAYLAPISDFSFPFRSRRYSGTIRCLPNEKTPQKTVSPAPVARASARKPKQSARAKEADPPRTRNARSRTSESSDASRDISEPPLLSTPPAEPARTHPKPKKSKKATLSEDSDDEGEEEPEPNGDSGEENGEGESESEEEQPKKRRRKSKSDDLTPKSITISFTVYTQQEFAKPEKKRVDLGSAIMTLDFDTPYHSVKCLVPYKTAKDVEQFVGLSKCVSQYKVVRCK</sequence>
<feature type="region of interest" description="Disordered" evidence="1">
    <location>
        <begin position="63"/>
        <end position="197"/>
    </location>
</feature>
<feature type="compositionally biased region" description="Basic residues" evidence="1">
    <location>
        <begin position="134"/>
        <end position="143"/>
    </location>
</feature>
<feature type="compositionally biased region" description="Acidic residues" evidence="1">
    <location>
        <begin position="148"/>
        <end position="177"/>
    </location>
</feature>
<gene>
    <name evidence="2" type="ORF">R3P38DRAFT_2813744</name>
</gene>
<dbReference type="Proteomes" id="UP001362999">
    <property type="component" value="Unassembled WGS sequence"/>
</dbReference>
<evidence type="ECO:0000313" key="3">
    <source>
        <dbReference type="Proteomes" id="UP001362999"/>
    </source>
</evidence>
<accession>A0AAV9Z4S4</accession>
<keyword evidence="3" id="KW-1185">Reference proteome</keyword>
<dbReference type="EMBL" id="JAWWNJ010000210">
    <property type="protein sequence ID" value="KAK6971510.1"/>
    <property type="molecule type" value="Genomic_DNA"/>
</dbReference>
<reference evidence="2 3" key="1">
    <citation type="journal article" date="2024" name="J Genomics">
        <title>Draft genome sequencing and assembly of Favolaschia claudopus CIRM-BRFM 2984 isolated from oak limbs.</title>
        <authorList>
            <person name="Navarro D."/>
            <person name="Drula E."/>
            <person name="Chaduli D."/>
            <person name="Cazenave R."/>
            <person name="Ahrendt S."/>
            <person name="Wang J."/>
            <person name="Lipzen A."/>
            <person name="Daum C."/>
            <person name="Barry K."/>
            <person name="Grigoriev I.V."/>
            <person name="Favel A."/>
            <person name="Rosso M.N."/>
            <person name="Martin F."/>
        </authorList>
    </citation>
    <scope>NUCLEOTIDE SEQUENCE [LARGE SCALE GENOMIC DNA]</scope>
    <source>
        <strain evidence="2 3">CIRM-BRFM 2984</strain>
    </source>
</reference>
<organism evidence="2 3">
    <name type="scientific">Favolaschia claudopus</name>
    <dbReference type="NCBI Taxonomy" id="2862362"/>
    <lineage>
        <taxon>Eukaryota</taxon>
        <taxon>Fungi</taxon>
        <taxon>Dikarya</taxon>
        <taxon>Basidiomycota</taxon>
        <taxon>Agaricomycotina</taxon>
        <taxon>Agaricomycetes</taxon>
        <taxon>Agaricomycetidae</taxon>
        <taxon>Agaricales</taxon>
        <taxon>Marasmiineae</taxon>
        <taxon>Mycenaceae</taxon>
        <taxon>Favolaschia</taxon>
    </lineage>
</organism>
<evidence type="ECO:0000313" key="2">
    <source>
        <dbReference type="EMBL" id="KAK6971510.1"/>
    </source>
</evidence>
<name>A0AAV9Z4S4_9AGAR</name>
<evidence type="ECO:0000256" key="1">
    <source>
        <dbReference type="SAM" id="MobiDB-lite"/>
    </source>
</evidence>
<proteinExistence type="predicted"/>
<dbReference type="AlphaFoldDB" id="A0AAV9Z4S4"/>
<comment type="caution">
    <text evidence="2">The sequence shown here is derived from an EMBL/GenBank/DDBJ whole genome shotgun (WGS) entry which is preliminary data.</text>
</comment>
<protein>
    <submittedName>
        <fullName evidence="2">Uncharacterized protein</fullName>
    </submittedName>
</protein>